<keyword evidence="12" id="KW-1185">Reference proteome</keyword>
<dbReference type="GO" id="GO:0005524">
    <property type="term" value="F:ATP binding"/>
    <property type="evidence" value="ECO:0007669"/>
    <property type="project" value="UniProtKB-KW"/>
</dbReference>
<name>A0A1Y1UCQ5_9TREE</name>
<feature type="region of interest" description="Disordered" evidence="8">
    <location>
        <begin position="347"/>
        <end position="386"/>
    </location>
</feature>
<dbReference type="InterPro" id="IPR027417">
    <property type="entry name" value="P-loop_NTPase"/>
</dbReference>
<dbReference type="InterPro" id="IPR001650">
    <property type="entry name" value="Helicase_C-like"/>
</dbReference>
<dbReference type="GO" id="GO:0003723">
    <property type="term" value="F:RNA binding"/>
    <property type="evidence" value="ECO:0007669"/>
    <property type="project" value="TreeGrafter"/>
</dbReference>
<dbReference type="GO" id="GO:0003724">
    <property type="term" value="F:RNA helicase activity"/>
    <property type="evidence" value="ECO:0007669"/>
    <property type="project" value="UniProtKB-EC"/>
</dbReference>
<dbReference type="InterPro" id="IPR011709">
    <property type="entry name" value="DEAD-box_helicase_OB_fold"/>
</dbReference>
<evidence type="ECO:0000256" key="2">
    <source>
        <dbReference type="ARBA" id="ARBA00022741"/>
    </source>
</evidence>
<gene>
    <name evidence="11" type="ORF">BD324DRAFT_642941</name>
</gene>
<dbReference type="EC" id="3.6.4.13" evidence="1"/>
<protein>
    <recommendedName>
        <fullName evidence="1">RNA helicase</fullName>
        <ecNumber evidence="1">3.6.4.13</ecNumber>
    </recommendedName>
</protein>
<dbReference type="RefSeq" id="XP_021869956.1">
    <property type="nucleotide sequence ID" value="XM_022017517.1"/>
</dbReference>
<proteinExistence type="predicted"/>
<feature type="region of interest" description="Disordered" evidence="8">
    <location>
        <begin position="830"/>
        <end position="859"/>
    </location>
</feature>
<evidence type="ECO:0000256" key="8">
    <source>
        <dbReference type="SAM" id="MobiDB-lite"/>
    </source>
</evidence>
<feature type="coiled-coil region" evidence="7">
    <location>
        <begin position="305"/>
        <end position="332"/>
    </location>
</feature>
<evidence type="ECO:0000256" key="1">
    <source>
        <dbReference type="ARBA" id="ARBA00012552"/>
    </source>
</evidence>
<comment type="catalytic activity">
    <reaction evidence="6">
        <text>ATP + H2O = ADP + phosphate + H(+)</text>
        <dbReference type="Rhea" id="RHEA:13065"/>
        <dbReference type="ChEBI" id="CHEBI:15377"/>
        <dbReference type="ChEBI" id="CHEBI:15378"/>
        <dbReference type="ChEBI" id="CHEBI:30616"/>
        <dbReference type="ChEBI" id="CHEBI:43474"/>
        <dbReference type="ChEBI" id="CHEBI:456216"/>
        <dbReference type="EC" id="3.6.4.13"/>
    </reaction>
</comment>
<keyword evidence="2" id="KW-0547">Nucleotide-binding</keyword>
<keyword evidence="4" id="KW-0347">Helicase</keyword>
<keyword evidence="5" id="KW-0067">ATP-binding</keyword>
<dbReference type="InterPro" id="IPR007502">
    <property type="entry name" value="Helicase-assoc_dom"/>
</dbReference>
<dbReference type="PROSITE" id="PS51194">
    <property type="entry name" value="HELICASE_CTER"/>
    <property type="match status" value="1"/>
</dbReference>
<feature type="region of interest" description="Disordered" evidence="8">
    <location>
        <begin position="235"/>
        <end position="278"/>
    </location>
</feature>
<evidence type="ECO:0000256" key="3">
    <source>
        <dbReference type="ARBA" id="ARBA00022801"/>
    </source>
</evidence>
<dbReference type="PROSITE" id="PS51192">
    <property type="entry name" value="HELICASE_ATP_BIND_1"/>
    <property type="match status" value="1"/>
</dbReference>
<feature type="domain" description="Helicase ATP-binding" evidence="9">
    <location>
        <begin position="611"/>
        <end position="788"/>
    </location>
</feature>
<evidence type="ECO:0000256" key="6">
    <source>
        <dbReference type="ARBA" id="ARBA00047984"/>
    </source>
</evidence>
<dbReference type="FunFam" id="3.40.50.300:FF:000500">
    <property type="entry name" value="ATP-dependent RNA helicase DHX29"/>
    <property type="match status" value="1"/>
</dbReference>
<dbReference type="PANTHER" id="PTHR18934:SF145">
    <property type="entry name" value="ATP-DEPENDENT RNA HELICASE DHX57-RELATED"/>
    <property type="match status" value="1"/>
</dbReference>
<dbReference type="InterPro" id="IPR011545">
    <property type="entry name" value="DEAD/DEAH_box_helicase_dom"/>
</dbReference>
<reference evidence="11 12" key="1">
    <citation type="submission" date="2017-03" db="EMBL/GenBank/DDBJ databases">
        <title>Widespread Adenine N6-methylation of Active Genes in Fungi.</title>
        <authorList>
            <consortium name="DOE Joint Genome Institute"/>
            <person name="Mondo S.J."/>
            <person name="Dannebaum R.O."/>
            <person name="Kuo R.C."/>
            <person name="Louie K.B."/>
            <person name="Bewick A.J."/>
            <person name="Labutti K."/>
            <person name="Haridas S."/>
            <person name="Kuo A."/>
            <person name="Salamov A."/>
            <person name="Ahrendt S.R."/>
            <person name="Lau R."/>
            <person name="Bowen B.P."/>
            <person name="Lipzen A."/>
            <person name="Sullivan W."/>
            <person name="Andreopoulos W.B."/>
            <person name="Clum A."/>
            <person name="Lindquist E."/>
            <person name="Daum C."/>
            <person name="Northen T.R."/>
            <person name="Ramamoorthy G."/>
            <person name="Schmitz R.J."/>
            <person name="Gryganskyi A."/>
            <person name="Culley D."/>
            <person name="Magnuson J."/>
            <person name="James T.Y."/>
            <person name="O'Malley M.A."/>
            <person name="Stajich J.E."/>
            <person name="Spatafora J.W."/>
            <person name="Visel A."/>
            <person name="Grigoriev I.V."/>
        </authorList>
    </citation>
    <scope>NUCLEOTIDE SEQUENCE [LARGE SCALE GENOMIC DNA]</scope>
    <source>
        <strain evidence="11 12">NRRL Y-17943</strain>
    </source>
</reference>
<dbReference type="GeneID" id="33559326"/>
<dbReference type="SUPFAM" id="SSF52540">
    <property type="entry name" value="P-loop containing nucleoside triphosphate hydrolases"/>
    <property type="match status" value="1"/>
</dbReference>
<evidence type="ECO:0000313" key="11">
    <source>
        <dbReference type="EMBL" id="ORX35792.1"/>
    </source>
</evidence>
<dbReference type="FunCoup" id="A0A1Y1UCQ5">
    <property type="interactions" value="366"/>
</dbReference>
<dbReference type="Gene3D" id="1.20.120.1080">
    <property type="match status" value="1"/>
</dbReference>
<dbReference type="EMBL" id="NBSH01000010">
    <property type="protein sequence ID" value="ORX35792.1"/>
    <property type="molecule type" value="Genomic_DNA"/>
</dbReference>
<dbReference type="InterPro" id="IPR014001">
    <property type="entry name" value="Helicase_ATP-bd"/>
</dbReference>
<dbReference type="Gene3D" id="3.40.50.300">
    <property type="entry name" value="P-loop containing nucleotide triphosphate hydrolases"/>
    <property type="match status" value="2"/>
</dbReference>
<sequence length="1396" mass="155507">MGKKKPALKRVERGVATTSVPSKKVEKDTPEDSDQIVEEKVSELNVQEGGLPSKTSPLADSRDKIETNPQSEAWEVAESSEQVGLQAVVDRLQAKANRDVEQIIKAIEFDSRLARSFQKLEANSDIRDRILDFALEEENGSNYRKNSRPEAIGDRELSTAYSSFRVLRYLGISESRAWECISKVSPLGNWEDCLDWVWLHCTEDECLGRGEFAQTAPSLEERLDTPLVPEVVSTEELKQSQQSVATESTSQIKSSISTPSREPTSLFRSAEESSDEEVDLDPAAINRKWAMKRIELDDAKSQQKFKSESAAVKEIKSELQSLEGEYLFNRKEAETIYRTMRDQMRADKIRDRLKGPADNSPVRSRSKPTKDESHALKPTSPSIQNDEEDLFGNMLDIPPDPIDGDGPQANTTITIRSMPLPGLPDFAATSPKSMLRDAMKQISGGSRAVRAGIEVRFSTNHLRVWRMNDIACENRLEAENFIALIALHELYASGQLDQPNWRVMPPAYRDLWDELEIPHQIKQKSKDRELWKKIRSTLEAIPVASQEQQGPKIDGDNTVAAKVTPKSMPLARSVHESVKADFEARVQSSKYQDMLTQRNTLPIAAYREEILRTIDSSRVSILSGDTGCGKSTQLPSFILERELAAGRECKIIVTEPRRISAISLANRVSIELGDAPGAVESGNSIVGYSIRLESKISAKTRLAFVTNGIALRMLENSQAGGGPMAFDDVTHIVVDEVHERSIESDFLLIALQTLVHTRKDLKIILMSATLDAEKLSNYFGGCPYLSVPGRTFPVQVNFLEDAVELCGWRIDENSQYAIRHRNFKTGTKQLEWTEDGARSDGDDQPDDQEDPTKLSSSKYSPGTVHTVNLLDSRQIPYDLIVLLLEQICFGSPDLSPYSAAILVFLPGIAEIRRLNEMIGAHPSFNMADFVIYPLHSTISSEGQSAVFDIPPPGVRKIVLSTNIAETGVTIPDITCVIDSGKHREMRFDEKRQLSRLIETYISRSNAKQRRGRAGRMAEHPVPEMLRLSLQDLALRIKILDFGLGNSIESVLLQALDPPTSINIQRAIAALVEVKALNNSEAITPLGRLLSKLPTDVHLGKFLLLACLYKCLDPALTIVAALNGKSPFITPFGHESAADAAKAAFSVGDSDFLTLANVFDSWRRVSSSQENIRVFCRGNYLSQQNLQQIEESRRQLLSYLVDSGFVDVTLTQRKDLDNARFGRGYRTQFVTVPEQLNENAGHKAIISSVLAAGLYPRILTRDGKASFKSINNQQIIFIHPTSVNRRLEASALRASHMVYYTIMKSKTLYAWETGPVSNLALAILCGDQADVRLAAGSLQIDRKVKYHTDSKSALAIKLVRRNLASSTAKRFRGVALTPAQRKWFEMGLEWLRSIEST</sequence>
<feature type="compositionally biased region" description="Polar residues" evidence="8">
    <location>
        <begin position="239"/>
        <end position="267"/>
    </location>
</feature>
<comment type="caution">
    <text evidence="11">The sequence shown here is derived from an EMBL/GenBank/DDBJ whole genome shotgun (WGS) entry which is preliminary data.</text>
</comment>
<evidence type="ECO:0000256" key="7">
    <source>
        <dbReference type="SAM" id="Coils"/>
    </source>
</evidence>
<keyword evidence="3 11" id="KW-0378">Hydrolase</keyword>
<evidence type="ECO:0000313" key="12">
    <source>
        <dbReference type="Proteomes" id="UP000193218"/>
    </source>
</evidence>
<evidence type="ECO:0000256" key="4">
    <source>
        <dbReference type="ARBA" id="ARBA00022806"/>
    </source>
</evidence>
<organism evidence="11 12">
    <name type="scientific">Kockovaella imperatae</name>
    <dbReference type="NCBI Taxonomy" id="4999"/>
    <lineage>
        <taxon>Eukaryota</taxon>
        <taxon>Fungi</taxon>
        <taxon>Dikarya</taxon>
        <taxon>Basidiomycota</taxon>
        <taxon>Agaricomycotina</taxon>
        <taxon>Tremellomycetes</taxon>
        <taxon>Tremellales</taxon>
        <taxon>Cuniculitremaceae</taxon>
        <taxon>Kockovaella</taxon>
    </lineage>
</organism>
<dbReference type="PANTHER" id="PTHR18934">
    <property type="entry name" value="ATP-DEPENDENT RNA HELICASE"/>
    <property type="match status" value="1"/>
</dbReference>
<dbReference type="Pfam" id="PF00271">
    <property type="entry name" value="Helicase_C"/>
    <property type="match status" value="1"/>
</dbReference>
<dbReference type="OrthoDB" id="5600252at2759"/>
<dbReference type="SMART" id="SM00847">
    <property type="entry name" value="HA2"/>
    <property type="match status" value="1"/>
</dbReference>
<evidence type="ECO:0000256" key="5">
    <source>
        <dbReference type="ARBA" id="ARBA00022840"/>
    </source>
</evidence>
<feature type="domain" description="Helicase C-terminal" evidence="10">
    <location>
        <begin position="893"/>
        <end position="1058"/>
    </location>
</feature>
<dbReference type="SMART" id="SM00490">
    <property type="entry name" value="HELICc"/>
    <property type="match status" value="1"/>
</dbReference>
<keyword evidence="7" id="KW-0175">Coiled coil</keyword>
<dbReference type="InParanoid" id="A0A1Y1UCQ5"/>
<dbReference type="CDD" id="cd18791">
    <property type="entry name" value="SF2_C_RHA"/>
    <property type="match status" value="1"/>
</dbReference>
<evidence type="ECO:0000259" key="10">
    <source>
        <dbReference type="PROSITE" id="PS51194"/>
    </source>
</evidence>
<accession>A0A1Y1UCQ5</accession>
<evidence type="ECO:0000259" key="9">
    <source>
        <dbReference type="PROSITE" id="PS51192"/>
    </source>
</evidence>
<dbReference type="FunFam" id="1.20.120.1080:FF:000002">
    <property type="entry name" value="Putative ATP-dependent RNA helicase DHX36"/>
    <property type="match status" value="1"/>
</dbReference>
<dbReference type="GO" id="GO:0016787">
    <property type="term" value="F:hydrolase activity"/>
    <property type="evidence" value="ECO:0007669"/>
    <property type="project" value="UniProtKB-KW"/>
</dbReference>
<dbReference type="CDD" id="cd17917">
    <property type="entry name" value="DEXHc_RHA-like"/>
    <property type="match status" value="1"/>
</dbReference>
<feature type="region of interest" description="Disordered" evidence="8">
    <location>
        <begin position="1"/>
        <end position="68"/>
    </location>
</feature>
<dbReference type="STRING" id="4999.A0A1Y1UCQ5"/>
<dbReference type="Pfam" id="PF00270">
    <property type="entry name" value="DEAD"/>
    <property type="match status" value="1"/>
</dbReference>
<dbReference type="SMART" id="SM00487">
    <property type="entry name" value="DEXDc"/>
    <property type="match status" value="1"/>
</dbReference>
<dbReference type="Pfam" id="PF21010">
    <property type="entry name" value="HA2_C"/>
    <property type="match status" value="1"/>
</dbReference>
<dbReference type="Pfam" id="PF07717">
    <property type="entry name" value="OB_NTP_bind"/>
    <property type="match status" value="1"/>
</dbReference>
<dbReference type="Proteomes" id="UP000193218">
    <property type="component" value="Unassembled WGS sequence"/>
</dbReference>